<sequence length="274" mass="30219">MTPTEPRRRELPLWLIAAILLAIAFGLVIGSDESYRVIFSAVATGIWVTVFVTVIAYVLACLIGLGIASASLSKHRFLREAATFYVEIIRGVPVLVLLFYMAFVAAPALVALWNLVTAPLQATGLIEPASVRDFDLLWRAVVALVISYSAFLSEIFRAGLQSVDRGQIEAAKALGLTRFKVFRLIILPQAFRTVLPPLGNDFVAMIKDSSLVSVLGVQDVTQLGKVYSSGTFLFFETYNVVAYVYLLMTVSLSLAVRGLESRLQRHRDFIGDRR</sequence>
<feature type="transmembrane region" description="Helical" evidence="10">
    <location>
        <begin position="37"/>
        <end position="70"/>
    </location>
</feature>
<dbReference type="GO" id="GO:0043190">
    <property type="term" value="C:ATP-binding cassette (ABC) transporter complex"/>
    <property type="evidence" value="ECO:0007669"/>
    <property type="project" value="InterPro"/>
</dbReference>
<evidence type="ECO:0000256" key="6">
    <source>
        <dbReference type="ARBA" id="ARBA00022692"/>
    </source>
</evidence>
<accession>A0A1I4SE56</accession>
<keyword evidence="5" id="KW-1003">Cell membrane</keyword>
<feature type="transmembrane region" description="Helical" evidence="10">
    <location>
        <begin position="240"/>
        <end position="259"/>
    </location>
</feature>
<dbReference type="GO" id="GO:0006865">
    <property type="term" value="P:amino acid transport"/>
    <property type="evidence" value="ECO:0007669"/>
    <property type="project" value="UniProtKB-KW"/>
</dbReference>
<evidence type="ECO:0000313" key="12">
    <source>
        <dbReference type="EMBL" id="PKR88892.1"/>
    </source>
</evidence>
<keyword evidence="7" id="KW-0029">Amino-acid transport</keyword>
<dbReference type="GO" id="GO:0022857">
    <property type="term" value="F:transmembrane transporter activity"/>
    <property type="evidence" value="ECO:0007669"/>
    <property type="project" value="InterPro"/>
</dbReference>
<organism evidence="12 13">
    <name type="scientific">Pleomorphomonas diazotrophica</name>
    <dbReference type="NCBI Taxonomy" id="1166257"/>
    <lineage>
        <taxon>Bacteria</taxon>
        <taxon>Pseudomonadati</taxon>
        <taxon>Pseudomonadota</taxon>
        <taxon>Alphaproteobacteria</taxon>
        <taxon>Hyphomicrobiales</taxon>
        <taxon>Pleomorphomonadaceae</taxon>
        <taxon>Pleomorphomonas</taxon>
    </lineage>
</organism>
<feature type="transmembrane region" description="Helical" evidence="10">
    <location>
        <begin position="91"/>
        <end position="116"/>
    </location>
</feature>
<evidence type="ECO:0000256" key="9">
    <source>
        <dbReference type="ARBA" id="ARBA00023136"/>
    </source>
</evidence>
<evidence type="ECO:0000256" key="5">
    <source>
        <dbReference type="ARBA" id="ARBA00022475"/>
    </source>
</evidence>
<keyword evidence="9 10" id="KW-0472">Membrane</keyword>
<comment type="similarity">
    <text evidence="3">Belongs to the binding-protein-dependent transport system permease family. HisMQ subfamily.</text>
</comment>
<evidence type="ECO:0000313" key="13">
    <source>
        <dbReference type="Proteomes" id="UP000233491"/>
    </source>
</evidence>
<keyword evidence="8 10" id="KW-1133">Transmembrane helix</keyword>
<proteinExistence type="inferred from homology"/>
<evidence type="ECO:0000256" key="1">
    <source>
        <dbReference type="ARBA" id="ARBA00003159"/>
    </source>
</evidence>
<dbReference type="AlphaFoldDB" id="A0A1I4SE56"/>
<evidence type="ECO:0000256" key="8">
    <source>
        <dbReference type="ARBA" id="ARBA00022989"/>
    </source>
</evidence>
<dbReference type="InterPro" id="IPR010065">
    <property type="entry name" value="AA_ABC_transptr_permease_3TM"/>
</dbReference>
<dbReference type="Gene3D" id="1.10.3720.10">
    <property type="entry name" value="MetI-like"/>
    <property type="match status" value="1"/>
</dbReference>
<keyword evidence="6 10" id="KW-0812">Transmembrane</keyword>
<dbReference type="InterPro" id="IPR043429">
    <property type="entry name" value="ArtM/GltK/GlnP/TcyL/YhdX-like"/>
</dbReference>
<dbReference type="EMBL" id="PJNW01000009">
    <property type="protein sequence ID" value="PKR88892.1"/>
    <property type="molecule type" value="Genomic_DNA"/>
</dbReference>
<evidence type="ECO:0000256" key="4">
    <source>
        <dbReference type="ARBA" id="ARBA00022448"/>
    </source>
</evidence>
<comment type="caution">
    <text evidence="12">The sequence shown here is derived from an EMBL/GenBank/DDBJ whole genome shotgun (WGS) entry which is preliminary data.</text>
</comment>
<keyword evidence="13" id="KW-1185">Reference proteome</keyword>
<comment type="subcellular location">
    <subcellularLocation>
        <location evidence="2">Cell inner membrane</location>
        <topology evidence="2">Multi-pass membrane protein</topology>
    </subcellularLocation>
    <subcellularLocation>
        <location evidence="10">Cell membrane</location>
        <topology evidence="10">Multi-pass membrane protein</topology>
    </subcellularLocation>
</comment>
<protein>
    <submittedName>
        <fullName evidence="12">Amino acid ABC transporter</fullName>
    </submittedName>
</protein>
<feature type="transmembrane region" description="Helical" evidence="10">
    <location>
        <begin position="12"/>
        <end position="31"/>
    </location>
</feature>
<name>A0A1I4SE56_9HYPH</name>
<dbReference type="SUPFAM" id="SSF161098">
    <property type="entry name" value="MetI-like"/>
    <property type="match status" value="1"/>
</dbReference>
<dbReference type="InterPro" id="IPR000515">
    <property type="entry name" value="MetI-like"/>
</dbReference>
<dbReference type="NCBIfam" id="TIGR01726">
    <property type="entry name" value="HEQRo_perm_3TM"/>
    <property type="match status" value="1"/>
</dbReference>
<evidence type="ECO:0000256" key="3">
    <source>
        <dbReference type="ARBA" id="ARBA00010072"/>
    </source>
</evidence>
<dbReference type="PANTHER" id="PTHR30614:SF20">
    <property type="entry name" value="GLUTAMINE TRANSPORT SYSTEM PERMEASE PROTEIN GLNP"/>
    <property type="match status" value="1"/>
</dbReference>
<evidence type="ECO:0000259" key="11">
    <source>
        <dbReference type="PROSITE" id="PS50928"/>
    </source>
</evidence>
<dbReference type="CDD" id="cd06261">
    <property type="entry name" value="TM_PBP2"/>
    <property type="match status" value="1"/>
</dbReference>
<dbReference type="RefSeq" id="WP_101289639.1">
    <property type="nucleotide sequence ID" value="NZ_FOUQ01000003.1"/>
</dbReference>
<gene>
    <name evidence="12" type="ORF">CXZ10_12285</name>
</gene>
<dbReference type="PANTHER" id="PTHR30614">
    <property type="entry name" value="MEMBRANE COMPONENT OF AMINO ACID ABC TRANSPORTER"/>
    <property type="match status" value="1"/>
</dbReference>
<evidence type="ECO:0000256" key="2">
    <source>
        <dbReference type="ARBA" id="ARBA00004429"/>
    </source>
</evidence>
<dbReference type="PROSITE" id="PS50928">
    <property type="entry name" value="ABC_TM1"/>
    <property type="match status" value="1"/>
</dbReference>
<reference evidence="12 13" key="1">
    <citation type="submission" date="2017-12" db="EMBL/GenBank/DDBJ databases">
        <title>Anaerobic carbon monoxide metabolism by Pleomorphomonas carboxyditropha sp. nov., a new mesophilic hydrogenogenic carboxidotroph.</title>
        <authorList>
            <person name="Esquivel-Elizondo S."/>
            <person name="Krajmalnik-Brown R."/>
        </authorList>
    </citation>
    <scope>NUCLEOTIDE SEQUENCE [LARGE SCALE GENOMIC DNA]</scope>
    <source>
        <strain evidence="12 13">R5-392</strain>
    </source>
</reference>
<dbReference type="OrthoDB" id="9787841at2"/>
<dbReference type="Pfam" id="PF00528">
    <property type="entry name" value="BPD_transp_1"/>
    <property type="match status" value="1"/>
</dbReference>
<comment type="function">
    <text evidence="1">Part of the binding-protein-dependent transport system for glutamine; probably responsible for the translocation of the substrate across the membrane.</text>
</comment>
<feature type="domain" description="ABC transmembrane type-1" evidence="11">
    <location>
        <begin position="46"/>
        <end position="256"/>
    </location>
</feature>
<evidence type="ECO:0000256" key="7">
    <source>
        <dbReference type="ARBA" id="ARBA00022970"/>
    </source>
</evidence>
<keyword evidence="4 10" id="KW-0813">Transport</keyword>
<evidence type="ECO:0000256" key="10">
    <source>
        <dbReference type="RuleBase" id="RU363032"/>
    </source>
</evidence>
<dbReference type="Proteomes" id="UP000233491">
    <property type="component" value="Unassembled WGS sequence"/>
</dbReference>
<dbReference type="InterPro" id="IPR035906">
    <property type="entry name" value="MetI-like_sf"/>
</dbReference>